<comment type="caution">
    <text evidence="2">The sequence shown here is derived from an EMBL/GenBank/DDBJ whole genome shotgun (WGS) entry which is preliminary data.</text>
</comment>
<protein>
    <submittedName>
        <fullName evidence="2">Uncharacterized protein</fullName>
    </submittedName>
</protein>
<evidence type="ECO:0000313" key="2">
    <source>
        <dbReference type="EMBL" id="TDV53217.1"/>
    </source>
</evidence>
<organism evidence="2 3">
    <name type="scientific">Pseudomonas helmanticensis</name>
    <dbReference type="NCBI Taxonomy" id="1471381"/>
    <lineage>
        <taxon>Bacteria</taxon>
        <taxon>Pseudomonadati</taxon>
        <taxon>Pseudomonadota</taxon>
        <taxon>Gammaproteobacteria</taxon>
        <taxon>Pseudomonadales</taxon>
        <taxon>Pseudomonadaceae</taxon>
        <taxon>Pseudomonas</taxon>
    </lineage>
</organism>
<evidence type="ECO:0000256" key="1">
    <source>
        <dbReference type="SAM" id="SignalP"/>
    </source>
</evidence>
<feature type="chain" id="PRO_5020331707" evidence="1">
    <location>
        <begin position="25"/>
        <end position="253"/>
    </location>
</feature>
<accession>A0A4R7VVH4</accession>
<name>A0A4R7VVH4_9PSED</name>
<proteinExistence type="predicted"/>
<dbReference type="Proteomes" id="UP000295804">
    <property type="component" value="Unassembled WGS sequence"/>
</dbReference>
<dbReference type="AlphaFoldDB" id="A0A4R7VVH4"/>
<gene>
    <name evidence="2" type="ORF">EDF87_101290</name>
</gene>
<feature type="signal peptide" evidence="1">
    <location>
        <begin position="1"/>
        <end position="24"/>
    </location>
</feature>
<sequence>MKNSLKYPLSLLGACIAIPLPAQADTRHSENELVGKVSFLTSTVEKLSDANLQIDPFLTSAISPPPNYKGPLFTLSHDYPTQLPAGTSFAWSKATGNGKITQANAGAYVQALKDYVSPDMRKIVYDYANWNYQNSGWYDSIWLGIEREPIRGVYVGSGFPAGTLTDQTLPVTTYVLTLYDTRAAKTLGDIWGKTPRARDESGAGDDHYAVCRRQRHHQIRHGQCLWQRLGAHGRRRPVGDLRTGEHQQWQCIE</sequence>
<dbReference type="RefSeq" id="WP_134173967.1">
    <property type="nucleotide sequence ID" value="NZ_SOCQ01000001.1"/>
</dbReference>
<keyword evidence="1" id="KW-0732">Signal</keyword>
<evidence type="ECO:0000313" key="3">
    <source>
        <dbReference type="Proteomes" id="UP000295804"/>
    </source>
</evidence>
<dbReference type="EMBL" id="SOCQ01000001">
    <property type="protein sequence ID" value="TDV53217.1"/>
    <property type="molecule type" value="Genomic_DNA"/>
</dbReference>
<reference evidence="2 3" key="1">
    <citation type="submission" date="2019-03" db="EMBL/GenBank/DDBJ databases">
        <title>Genomic analyses of the natural microbiome of Caenorhabditis elegans.</title>
        <authorList>
            <person name="Samuel B."/>
        </authorList>
    </citation>
    <scope>NUCLEOTIDE SEQUENCE [LARGE SCALE GENOMIC DNA]</scope>
    <source>
        <strain evidence="2 3">BIGb0525</strain>
    </source>
</reference>